<reference evidence="4" key="1">
    <citation type="submission" date="2020-08" db="EMBL/GenBank/DDBJ databases">
        <authorList>
            <person name="Hu Y."/>
            <person name="Nguyen S.V."/>
            <person name="Li F."/>
            <person name="Fanning S."/>
        </authorList>
    </citation>
    <scope>NUCLEOTIDE SEQUENCE</scope>
    <source>
        <strain evidence="4">SYSU D8009</strain>
    </source>
</reference>
<dbReference type="InterPro" id="IPR044725">
    <property type="entry name" value="CBSX3_CBS_dom"/>
</dbReference>
<dbReference type="Proteomes" id="UP000600101">
    <property type="component" value="Unassembled WGS sequence"/>
</dbReference>
<dbReference type="InterPro" id="IPR000644">
    <property type="entry name" value="CBS_dom"/>
</dbReference>
<dbReference type="RefSeq" id="WP_186769899.1">
    <property type="nucleotide sequence ID" value="NZ_JACOMF010000006.1"/>
</dbReference>
<evidence type="ECO:0000256" key="1">
    <source>
        <dbReference type="ARBA" id="ARBA00023122"/>
    </source>
</evidence>
<dbReference type="PROSITE" id="PS51371">
    <property type="entry name" value="CBS"/>
    <property type="match status" value="2"/>
</dbReference>
<sequence>MIISSILKGKGSEVVSVRPEESVLEVARTLSQHRIGAALVRDAAGALLGIISERDIVSGMAGHGPGTTGLPASQFMTHELVTVRPETLVTEALSLMTNHRVRHLPVLNATGQLIGLVSIGDLVKARIEEAEQEALALKDYVVSAG</sequence>
<dbReference type="SUPFAM" id="SSF54631">
    <property type="entry name" value="CBS-domain pair"/>
    <property type="match status" value="1"/>
</dbReference>
<evidence type="ECO:0000256" key="2">
    <source>
        <dbReference type="PROSITE-ProRule" id="PRU00703"/>
    </source>
</evidence>
<evidence type="ECO:0000259" key="3">
    <source>
        <dbReference type="PROSITE" id="PS51371"/>
    </source>
</evidence>
<dbReference type="InterPro" id="IPR051257">
    <property type="entry name" value="Diverse_CBS-Domain"/>
</dbReference>
<dbReference type="Pfam" id="PF00571">
    <property type="entry name" value="CBS"/>
    <property type="match status" value="2"/>
</dbReference>
<feature type="domain" description="CBS" evidence="3">
    <location>
        <begin position="76"/>
        <end position="133"/>
    </location>
</feature>
<comment type="caution">
    <text evidence="4">The sequence shown here is derived from an EMBL/GenBank/DDBJ whole genome shotgun (WGS) entry which is preliminary data.</text>
</comment>
<dbReference type="Gene3D" id="3.10.580.10">
    <property type="entry name" value="CBS-domain"/>
    <property type="match status" value="1"/>
</dbReference>
<protein>
    <submittedName>
        <fullName evidence="4">CBS domain-containing protein</fullName>
    </submittedName>
</protein>
<proteinExistence type="predicted"/>
<keyword evidence="5" id="KW-1185">Reference proteome</keyword>
<name>A0A9X0QW90_9PROT</name>
<keyword evidence="1 2" id="KW-0129">CBS domain</keyword>
<dbReference type="CDD" id="cd04623">
    <property type="entry name" value="CBS_pair_bac_euk"/>
    <property type="match status" value="1"/>
</dbReference>
<organism evidence="4 5">
    <name type="scientific">Siccirubricoccus deserti</name>
    <dbReference type="NCBI Taxonomy" id="2013562"/>
    <lineage>
        <taxon>Bacteria</taxon>
        <taxon>Pseudomonadati</taxon>
        <taxon>Pseudomonadota</taxon>
        <taxon>Alphaproteobacteria</taxon>
        <taxon>Acetobacterales</taxon>
        <taxon>Roseomonadaceae</taxon>
        <taxon>Siccirubricoccus</taxon>
    </lineage>
</organism>
<dbReference type="InterPro" id="IPR046342">
    <property type="entry name" value="CBS_dom_sf"/>
</dbReference>
<dbReference type="PANTHER" id="PTHR43080">
    <property type="entry name" value="CBS DOMAIN-CONTAINING PROTEIN CBSX3, MITOCHONDRIAL"/>
    <property type="match status" value="1"/>
</dbReference>
<gene>
    <name evidence="4" type="ORF">H7965_07255</name>
</gene>
<evidence type="ECO:0000313" key="4">
    <source>
        <dbReference type="EMBL" id="MBC4015121.1"/>
    </source>
</evidence>
<accession>A0A9X0QW90</accession>
<evidence type="ECO:0000313" key="5">
    <source>
        <dbReference type="Proteomes" id="UP000600101"/>
    </source>
</evidence>
<feature type="domain" description="CBS" evidence="3">
    <location>
        <begin position="6"/>
        <end position="68"/>
    </location>
</feature>
<dbReference type="AlphaFoldDB" id="A0A9X0QW90"/>
<dbReference type="PANTHER" id="PTHR43080:SF2">
    <property type="entry name" value="CBS DOMAIN-CONTAINING PROTEIN"/>
    <property type="match status" value="1"/>
</dbReference>
<dbReference type="SMART" id="SM00116">
    <property type="entry name" value="CBS"/>
    <property type="match status" value="2"/>
</dbReference>
<dbReference type="EMBL" id="JACOMF010000006">
    <property type="protein sequence ID" value="MBC4015121.1"/>
    <property type="molecule type" value="Genomic_DNA"/>
</dbReference>